<sequence>MNAKKLIEENNLKRERLTPENEAYYSNLLLYIRLQFSLSEQQSEEVLMELLDHLLDGQKAGQTAVDIFGDNPKGFADELIEQLPKEEKRQLIPYFGGIIGTIIGWFLIIRGFLFLLLSPFTEVKTMVYPLSSICIALVIAGFVICTIVLILKLIKRSLFKEKDNTTKSSILAGVVAALGMAVVLLVAKFMPEIGPAFDFSWWASILGGGVVLLIRYGSKKFNSM</sequence>
<keyword evidence="1" id="KW-0472">Membrane</keyword>
<keyword evidence="1" id="KW-1133">Transmembrane helix</keyword>
<comment type="caution">
    <text evidence="2">The sequence shown here is derived from an EMBL/GenBank/DDBJ whole genome shotgun (WGS) entry which is preliminary data.</text>
</comment>
<keyword evidence="1" id="KW-0812">Transmembrane</keyword>
<dbReference type="Proteomes" id="UP000769780">
    <property type="component" value="Unassembled WGS sequence"/>
</dbReference>
<evidence type="ECO:0000256" key="1">
    <source>
        <dbReference type="SAM" id="Phobius"/>
    </source>
</evidence>
<proteinExistence type="predicted"/>
<gene>
    <name evidence="2" type="ORF">H0185_14345</name>
</gene>
<dbReference type="SUPFAM" id="SSF158560">
    <property type="entry name" value="BH3980-like"/>
    <property type="match status" value="1"/>
</dbReference>
<dbReference type="Pfam" id="PF06570">
    <property type="entry name" value="DUF1129"/>
    <property type="match status" value="1"/>
</dbReference>
<dbReference type="PANTHER" id="PTHR41307">
    <property type="entry name" value="MEMBRANE PROTEIN-RELATED"/>
    <property type="match status" value="1"/>
</dbReference>
<dbReference type="EMBL" id="JACWFH010000017">
    <property type="protein sequence ID" value="MBY0097982.1"/>
    <property type="molecule type" value="Genomic_DNA"/>
</dbReference>
<feature type="transmembrane region" description="Helical" evidence="1">
    <location>
        <begin position="127"/>
        <end position="150"/>
    </location>
</feature>
<accession>A0ABS7K6U4</accession>
<reference evidence="2 3" key="1">
    <citation type="submission" date="2020-07" db="EMBL/GenBank/DDBJ databases">
        <title>Fungal Genomes of the International Space Station.</title>
        <authorList>
            <person name="Seuylemezian A."/>
            <person name="Singh N.K."/>
            <person name="Wood J."/>
            <person name="Venkateswaran K."/>
        </authorList>
    </citation>
    <scope>NUCLEOTIDE SEQUENCE [LARGE SCALE GENOMIC DNA]</scope>
    <source>
        <strain evidence="2 3">PL-B2</strain>
    </source>
</reference>
<evidence type="ECO:0000313" key="3">
    <source>
        <dbReference type="Proteomes" id="UP000769780"/>
    </source>
</evidence>
<feature type="transmembrane region" description="Helical" evidence="1">
    <location>
        <begin position="91"/>
        <end position="115"/>
    </location>
</feature>
<dbReference type="Gene3D" id="1.10.1900.10">
    <property type="entry name" value="c-terminal domain of poly(a) binding protein"/>
    <property type="match status" value="1"/>
</dbReference>
<organism evidence="2 3">
    <name type="scientific">Mesobacillus maritimus</name>
    <dbReference type="NCBI Taxonomy" id="1643336"/>
    <lineage>
        <taxon>Bacteria</taxon>
        <taxon>Bacillati</taxon>
        <taxon>Bacillota</taxon>
        <taxon>Bacilli</taxon>
        <taxon>Bacillales</taxon>
        <taxon>Bacillaceae</taxon>
        <taxon>Mesobacillus</taxon>
    </lineage>
</organism>
<evidence type="ECO:0000313" key="2">
    <source>
        <dbReference type="EMBL" id="MBY0097982.1"/>
    </source>
</evidence>
<dbReference type="PANTHER" id="PTHR41307:SF1">
    <property type="entry name" value="MEMBRANE PROTEIN"/>
    <property type="match status" value="1"/>
</dbReference>
<feature type="transmembrane region" description="Helical" evidence="1">
    <location>
        <begin position="199"/>
        <end position="218"/>
    </location>
</feature>
<name>A0ABS7K6U4_9BACI</name>
<protein>
    <submittedName>
        <fullName evidence="2">DUF1129 family protein</fullName>
    </submittedName>
</protein>
<dbReference type="InterPro" id="IPR009214">
    <property type="entry name" value="DUF1129"/>
</dbReference>
<keyword evidence="3" id="KW-1185">Reference proteome</keyword>
<feature type="transmembrane region" description="Helical" evidence="1">
    <location>
        <begin position="170"/>
        <end position="187"/>
    </location>
</feature>
<dbReference type="RefSeq" id="WP_221874196.1">
    <property type="nucleotide sequence ID" value="NZ_JACWFH010000017.1"/>
</dbReference>